<dbReference type="AlphaFoldDB" id="A0A1G7U012"/>
<evidence type="ECO:0000313" key="3">
    <source>
        <dbReference type="EMBL" id="SDG40757.1"/>
    </source>
</evidence>
<reference evidence="4" key="1">
    <citation type="submission" date="2016-10" db="EMBL/GenBank/DDBJ databases">
        <authorList>
            <person name="Varghese N."/>
            <person name="Submissions S."/>
        </authorList>
    </citation>
    <scope>NUCLEOTIDE SEQUENCE [LARGE SCALE GENOMIC DNA]</scope>
    <source>
        <strain evidence="4">IBRC-M 10760</strain>
    </source>
</reference>
<evidence type="ECO:0000256" key="1">
    <source>
        <dbReference type="SAM" id="Phobius"/>
    </source>
</evidence>
<protein>
    <submittedName>
        <fullName evidence="3">PH domain-containing protein</fullName>
    </submittedName>
</protein>
<dbReference type="PANTHER" id="PTHR37938">
    <property type="entry name" value="BLL0215 PROTEIN"/>
    <property type="match status" value="1"/>
</dbReference>
<name>A0A1G7U012_9EURY</name>
<keyword evidence="4" id="KW-1185">Reference proteome</keyword>
<dbReference type="EMBL" id="FNBK01000034">
    <property type="protein sequence ID" value="SDG40757.1"/>
    <property type="molecule type" value="Genomic_DNA"/>
</dbReference>
<feature type="domain" description="YdbS-like PH" evidence="2">
    <location>
        <begin position="58"/>
        <end position="128"/>
    </location>
</feature>
<feature type="transmembrane region" description="Helical" evidence="1">
    <location>
        <begin position="20"/>
        <end position="53"/>
    </location>
</feature>
<dbReference type="Pfam" id="PF03703">
    <property type="entry name" value="bPH_2"/>
    <property type="match status" value="1"/>
</dbReference>
<organism evidence="3 4">
    <name type="scientific">Halorientalis regularis</name>
    <dbReference type="NCBI Taxonomy" id="660518"/>
    <lineage>
        <taxon>Archaea</taxon>
        <taxon>Methanobacteriati</taxon>
        <taxon>Methanobacteriota</taxon>
        <taxon>Stenosarchaea group</taxon>
        <taxon>Halobacteria</taxon>
        <taxon>Halobacteriales</taxon>
        <taxon>Haloarculaceae</taxon>
        <taxon>Halorientalis</taxon>
    </lineage>
</organism>
<gene>
    <name evidence="3" type="ORF">SAMN05216218_1344</name>
</gene>
<sequence length="138" mass="15435">MQGESVLENRRPGWSLWWKQITAAVVFLLGGLAGDAAAGGLLIGGGTFAYVVISRMQSRYVVTDERVKAKVGILNKVSREYRINDVQSLTEGQSIFERILGHGSITFRTASNDEITWHGVPEHKDVAKTVRRMQRQYE</sequence>
<evidence type="ECO:0000313" key="4">
    <source>
        <dbReference type="Proteomes" id="UP000199076"/>
    </source>
</evidence>
<keyword evidence="1" id="KW-0812">Transmembrane</keyword>
<accession>A0A1G7U012</accession>
<proteinExistence type="predicted"/>
<evidence type="ECO:0000259" key="2">
    <source>
        <dbReference type="Pfam" id="PF03703"/>
    </source>
</evidence>
<dbReference type="Proteomes" id="UP000199076">
    <property type="component" value="Unassembled WGS sequence"/>
</dbReference>
<dbReference type="PANTHER" id="PTHR37938:SF1">
    <property type="entry name" value="BLL0215 PROTEIN"/>
    <property type="match status" value="1"/>
</dbReference>
<keyword evidence="1" id="KW-0472">Membrane</keyword>
<keyword evidence="1" id="KW-1133">Transmembrane helix</keyword>
<dbReference type="InterPro" id="IPR005182">
    <property type="entry name" value="YdbS-like_PH"/>
</dbReference>